<gene>
    <name evidence="2" type="ORF">EH31_14990</name>
</gene>
<comment type="caution">
    <text evidence="2">The sequence shown here is derived from an EMBL/GenBank/DDBJ whole genome shotgun (WGS) entry which is preliminary data.</text>
</comment>
<protein>
    <submittedName>
        <fullName evidence="2">Uncharacterized protein</fullName>
    </submittedName>
</protein>
<organism evidence="2 3">
    <name type="scientific">Erythrobacter longus</name>
    <dbReference type="NCBI Taxonomy" id="1044"/>
    <lineage>
        <taxon>Bacteria</taxon>
        <taxon>Pseudomonadati</taxon>
        <taxon>Pseudomonadota</taxon>
        <taxon>Alphaproteobacteria</taxon>
        <taxon>Sphingomonadales</taxon>
        <taxon>Erythrobacteraceae</taxon>
        <taxon>Erythrobacter/Porphyrobacter group</taxon>
        <taxon>Erythrobacter</taxon>
    </lineage>
</organism>
<name>A0A074M5X7_ERYLO</name>
<dbReference type="STRING" id="1044.EH31_14990"/>
<keyword evidence="3" id="KW-1185">Reference proteome</keyword>
<evidence type="ECO:0000313" key="2">
    <source>
        <dbReference type="EMBL" id="KEO88744.1"/>
    </source>
</evidence>
<reference evidence="2 3" key="1">
    <citation type="submission" date="2014-04" db="EMBL/GenBank/DDBJ databases">
        <title>A comprehensive comparison of genomes of Erythrobacter spp. strains.</title>
        <authorList>
            <person name="Zheng Q."/>
        </authorList>
    </citation>
    <scope>NUCLEOTIDE SEQUENCE [LARGE SCALE GENOMIC DNA]</scope>
    <source>
        <strain evidence="2 3">DSM 6997</strain>
    </source>
</reference>
<evidence type="ECO:0000256" key="1">
    <source>
        <dbReference type="SAM" id="Phobius"/>
    </source>
</evidence>
<dbReference type="EMBL" id="JMIW01000007">
    <property type="protein sequence ID" value="KEO88744.1"/>
    <property type="molecule type" value="Genomic_DNA"/>
</dbReference>
<feature type="transmembrane region" description="Helical" evidence="1">
    <location>
        <begin position="44"/>
        <end position="62"/>
    </location>
</feature>
<dbReference type="Proteomes" id="UP000027647">
    <property type="component" value="Unassembled WGS sequence"/>
</dbReference>
<dbReference type="RefSeq" id="WP_034961492.1">
    <property type="nucleotide sequence ID" value="NZ_JMIW01000007.1"/>
</dbReference>
<keyword evidence="1" id="KW-1133">Transmembrane helix</keyword>
<sequence length="64" mass="6524">MGSVPVEIWVGIAGSALILGFIVNGVRLSRGPEGHAANAGRLHMVMGGVALPFIWLAVVAAANM</sequence>
<dbReference type="AlphaFoldDB" id="A0A074M5X7"/>
<keyword evidence="1" id="KW-0812">Transmembrane</keyword>
<keyword evidence="1" id="KW-0472">Membrane</keyword>
<proteinExistence type="predicted"/>
<dbReference type="OrthoDB" id="7410251at2"/>
<feature type="transmembrane region" description="Helical" evidence="1">
    <location>
        <begin position="6"/>
        <end position="23"/>
    </location>
</feature>
<evidence type="ECO:0000313" key="3">
    <source>
        <dbReference type="Proteomes" id="UP000027647"/>
    </source>
</evidence>
<accession>A0A074M5X7</accession>